<evidence type="ECO:0000313" key="2">
    <source>
        <dbReference type="EMBL" id="TDG39558.1"/>
    </source>
</evidence>
<comment type="caution">
    <text evidence="2">The sequence shown here is derived from an EMBL/GenBank/DDBJ whole genome shotgun (WGS) entry which is preliminary data.</text>
</comment>
<feature type="compositionally biased region" description="Low complexity" evidence="1">
    <location>
        <begin position="22"/>
        <end position="33"/>
    </location>
</feature>
<evidence type="ECO:0000256" key="1">
    <source>
        <dbReference type="SAM" id="MobiDB-lite"/>
    </source>
</evidence>
<evidence type="ECO:0000313" key="3">
    <source>
        <dbReference type="Proteomes" id="UP000295192"/>
    </source>
</evidence>
<dbReference type="EMBL" id="LSRL02000967">
    <property type="protein sequence ID" value="TDG39558.1"/>
    <property type="molecule type" value="Genomic_DNA"/>
</dbReference>
<dbReference type="Proteomes" id="UP000295192">
    <property type="component" value="Unassembled WGS sequence"/>
</dbReference>
<feature type="region of interest" description="Disordered" evidence="1">
    <location>
        <begin position="21"/>
        <end position="96"/>
    </location>
</feature>
<accession>A0A484AT50</accession>
<reference evidence="2 3" key="1">
    <citation type="journal article" date="2019" name="J. Hered.">
        <title>An Improved Genome Assembly for Drosophila navojoa, the Basal Species in the mojavensis Cluster.</title>
        <authorList>
            <person name="Vanderlinde T."/>
            <person name="Dupim E.G."/>
            <person name="Nazario-Yepiz N.O."/>
            <person name="Carvalho A.B."/>
        </authorList>
    </citation>
    <scope>NUCLEOTIDE SEQUENCE [LARGE SCALE GENOMIC DNA]</scope>
    <source>
        <strain evidence="2">Navoj_Jal97</strain>
        <tissue evidence="2">Whole organism</tissue>
    </source>
</reference>
<gene>
    <name evidence="2" type="ORF">AWZ03_014018</name>
</gene>
<dbReference type="AlphaFoldDB" id="A0A484AT50"/>
<protein>
    <submittedName>
        <fullName evidence="2">Uncharacterized protein</fullName>
    </submittedName>
</protein>
<keyword evidence="3" id="KW-1185">Reference proteome</keyword>
<sequence>MVTATVTRGQRALLSCSIVPKTSGITTTTTTTGTGTGAGTTRMSGKQLAEDIQEQPHREHYTSRTKQTAKQESDSPKRQSRPTAHGSRPTARLELK</sequence>
<organism evidence="2 3">
    <name type="scientific">Drosophila navojoa</name>
    <name type="common">Fruit fly</name>
    <dbReference type="NCBI Taxonomy" id="7232"/>
    <lineage>
        <taxon>Eukaryota</taxon>
        <taxon>Metazoa</taxon>
        <taxon>Ecdysozoa</taxon>
        <taxon>Arthropoda</taxon>
        <taxon>Hexapoda</taxon>
        <taxon>Insecta</taxon>
        <taxon>Pterygota</taxon>
        <taxon>Neoptera</taxon>
        <taxon>Endopterygota</taxon>
        <taxon>Diptera</taxon>
        <taxon>Brachycera</taxon>
        <taxon>Muscomorpha</taxon>
        <taxon>Ephydroidea</taxon>
        <taxon>Drosophilidae</taxon>
        <taxon>Drosophila</taxon>
    </lineage>
</organism>
<proteinExistence type="predicted"/>
<name>A0A484AT50_DRONA</name>